<reference evidence="3 4" key="1">
    <citation type="journal article" date="2018" name="Int. J. Syst. Evol. Microbiol.">
        <title>Paraburkholderia azotifigens sp. nov., a nitrogen-fixing bacterium isolated from paddy soil.</title>
        <authorList>
            <person name="Choi G.M."/>
            <person name="Im W.T."/>
        </authorList>
    </citation>
    <scope>NUCLEOTIDE SEQUENCE [LARGE SCALE GENOMIC DNA]</scope>
    <source>
        <strain evidence="3 4">NF 2-5-3</strain>
    </source>
</reference>
<feature type="compositionally biased region" description="Polar residues" evidence="1">
    <location>
        <begin position="165"/>
        <end position="185"/>
    </location>
</feature>
<dbReference type="EMBL" id="JAZHGA010000004">
    <property type="protein sequence ID" value="MEM5339591.1"/>
    <property type="molecule type" value="Genomic_DNA"/>
</dbReference>
<proteinExistence type="predicted"/>
<protein>
    <submittedName>
        <fullName evidence="3">DUF4148 domain-containing protein</fullName>
    </submittedName>
</protein>
<evidence type="ECO:0000313" key="5">
    <source>
        <dbReference type="Proteomes" id="UP001481677"/>
    </source>
</evidence>
<reference evidence="3" key="2">
    <citation type="submission" date="2019-08" db="EMBL/GenBank/DDBJ databases">
        <authorList>
            <person name="Im W.-T."/>
        </authorList>
    </citation>
    <scope>NUCLEOTIDE SEQUENCE</scope>
    <source>
        <strain evidence="3">NF 2-5-3</strain>
    </source>
</reference>
<feature type="region of interest" description="Disordered" evidence="1">
    <location>
        <begin position="131"/>
        <end position="198"/>
    </location>
</feature>
<dbReference type="Proteomes" id="UP001481677">
    <property type="component" value="Unassembled WGS sequence"/>
</dbReference>
<comment type="caution">
    <text evidence="3">The sequence shown here is derived from an EMBL/GenBank/DDBJ whole genome shotgun (WGS) entry which is preliminary data.</text>
</comment>
<evidence type="ECO:0000313" key="4">
    <source>
        <dbReference type="Proteomes" id="UP000321776"/>
    </source>
</evidence>
<accession>A0A5C6V5Q4</accession>
<dbReference type="AlphaFoldDB" id="A0A5C6V5Q4"/>
<name>A0A5C6V5Q4_9BURK</name>
<organism evidence="3 4">
    <name type="scientific">Paraburkholderia azotifigens</name>
    <dbReference type="NCBI Taxonomy" id="2057004"/>
    <lineage>
        <taxon>Bacteria</taxon>
        <taxon>Pseudomonadati</taxon>
        <taxon>Pseudomonadota</taxon>
        <taxon>Betaproteobacteria</taxon>
        <taxon>Burkholderiales</taxon>
        <taxon>Burkholderiaceae</taxon>
        <taxon>Paraburkholderia</taxon>
    </lineage>
</organism>
<dbReference type="Pfam" id="PF13663">
    <property type="entry name" value="DUF4148"/>
    <property type="match status" value="1"/>
</dbReference>
<evidence type="ECO:0000313" key="3">
    <source>
        <dbReference type="EMBL" id="TXC80379.1"/>
    </source>
</evidence>
<reference evidence="2 5" key="3">
    <citation type="submission" date="2024-01" db="EMBL/GenBank/DDBJ databases">
        <title>The diversity of rhizobia nodulating Mimosa spp. in eleven states of Brazil covering several biomes is determined by host plant, location, and edaphic factors.</title>
        <authorList>
            <person name="Rouws L."/>
            <person name="Barauna A."/>
            <person name="Beukes C."/>
            <person name="De Faria S.M."/>
            <person name="Gross E."/>
            <person name="Dos Reis Junior F.B."/>
            <person name="Simon M."/>
            <person name="Maluk M."/>
            <person name="Odee D.W."/>
            <person name="Kenicer G."/>
            <person name="Young J.P.W."/>
            <person name="Reis V.M."/>
            <person name="Zilli J."/>
            <person name="James E.K."/>
        </authorList>
    </citation>
    <scope>NUCLEOTIDE SEQUENCE [LARGE SCALE GENOMIC DNA]</scope>
    <source>
        <strain evidence="2 5">JPY530</strain>
    </source>
</reference>
<sequence length="225" mass="24075">MNGRFDKRALAGCIVMGGLALAAVVLHIESNALSDLWPFHHDDVSITDDPQNAPSPINDVPSVAVHDDTSDADIAFVLQAVSDNLQRNDLTAAKVLLDEVLAVHSDLPQALALQQELRVREARAAHAAPPLAVAANDNTRPPAAMETRETEARAAAGKQERTVRSRQVASHGTNHVKSRGASSVAQRKHMAVVSNGRPKTRAEVVAELKRARANGTVPNFGGRHR</sequence>
<dbReference type="RefSeq" id="WP_147237918.1">
    <property type="nucleotide sequence ID" value="NZ_JAZHFZ010000004.1"/>
</dbReference>
<dbReference type="Proteomes" id="UP000321776">
    <property type="component" value="Unassembled WGS sequence"/>
</dbReference>
<feature type="compositionally biased region" description="Basic and acidic residues" evidence="1">
    <location>
        <begin position="146"/>
        <end position="163"/>
    </location>
</feature>
<dbReference type="EMBL" id="VOQS01000005">
    <property type="protein sequence ID" value="TXC80379.1"/>
    <property type="molecule type" value="Genomic_DNA"/>
</dbReference>
<dbReference type="InterPro" id="IPR025421">
    <property type="entry name" value="DUF4148"/>
</dbReference>
<evidence type="ECO:0000256" key="1">
    <source>
        <dbReference type="SAM" id="MobiDB-lite"/>
    </source>
</evidence>
<evidence type="ECO:0000313" key="2">
    <source>
        <dbReference type="EMBL" id="MEM5339591.1"/>
    </source>
</evidence>
<keyword evidence="5" id="KW-1185">Reference proteome</keyword>
<gene>
    <name evidence="3" type="ORF">FRZ40_39535</name>
    <name evidence="2" type="ORF">V4C56_08085</name>
</gene>